<evidence type="ECO:0000313" key="2">
    <source>
        <dbReference type="Proteomes" id="UP001196097"/>
    </source>
</evidence>
<sequence>MYWYRKAADQGNSSAQTNLGVAYYQGDGVKTSTKEALHWWTKAAKQGDARARGYLNVVKLASQGTQ</sequence>
<protein>
    <submittedName>
        <fullName evidence="1">Uncharacterized protein</fullName>
    </submittedName>
</protein>
<gene>
    <name evidence="1" type="ORF">HF292_000675</name>
</gene>
<proteinExistence type="predicted"/>
<dbReference type="EMBL" id="CP130946">
    <property type="protein sequence ID" value="XRP74562.1"/>
    <property type="molecule type" value="Genomic_DNA"/>
</dbReference>
<accession>A0ACD5IMV3</accession>
<evidence type="ECO:0000313" key="1">
    <source>
        <dbReference type="EMBL" id="XRP74562.1"/>
    </source>
</evidence>
<dbReference type="Proteomes" id="UP001196097">
    <property type="component" value="Chromosome"/>
</dbReference>
<organism evidence="1 2">
    <name type="scientific">Acidithiobacillus ferruginosus</name>
    <dbReference type="NCBI Taxonomy" id="3063951"/>
    <lineage>
        <taxon>Bacteria</taxon>
        <taxon>Pseudomonadati</taxon>
        <taxon>Pseudomonadota</taxon>
        <taxon>Acidithiobacillia</taxon>
        <taxon>Acidithiobacillales</taxon>
        <taxon>Acidithiobacillaceae</taxon>
        <taxon>Acidithiobacillus</taxon>
    </lineage>
</organism>
<reference evidence="1 2" key="1">
    <citation type="journal article" date="2021" name="ISME J.">
        <title>Genomic evolution of the class Acidithiobacillia: deep-branching Proteobacteria living in extreme acidic conditions.</title>
        <authorList>
            <person name="Moya-Beltran A."/>
            <person name="Beard S."/>
            <person name="Rojas-Villalobos C."/>
            <person name="Issotta F."/>
            <person name="Gallardo Y."/>
            <person name="Ulloa R."/>
            <person name="Giaveno A."/>
            <person name="Degli Esposti M."/>
            <person name="Johnson D.B."/>
            <person name="Quatrini R."/>
        </authorList>
    </citation>
    <scope>NUCLEOTIDE SEQUENCE [LARGE SCALE GENOMIC DNA]</scope>
    <source>
        <strain evidence="1 2">CF3</strain>
    </source>
</reference>
<name>A0ACD5IMV3_9PROT</name>
<keyword evidence="2" id="KW-1185">Reference proteome</keyword>